<feature type="binding site" evidence="9">
    <location>
        <position position="256"/>
    </location>
    <ligand>
        <name>Mg(2+)</name>
        <dbReference type="ChEBI" id="CHEBI:18420"/>
        <label>2</label>
    </ligand>
</feature>
<proteinExistence type="predicted"/>
<comment type="cofactor">
    <cofactor evidence="9">
        <name>Mg(2+)</name>
        <dbReference type="ChEBI" id="CHEBI:18420"/>
    </cofactor>
    <text evidence="9">Binds 2 Mg(2+) per subunit.</text>
</comment>
<dbReference type="GO" id="GO:0003968">
    <property type="term" value="F:RNA-directed RNA polymerase activity"/>
    <property type="evidence" value="ECO:0007669"/>
    <property type="project" value="UniProtKB-KW"/>
</dbReference>
<dbReference type="EMBL" id="MN033782">
    <property type="protein sequence ID" value="QDH88003.1"/>
    <property type="molecule type" value="Genomic_RNA"/>
</dbReference>
<dbReference type="InterPro" id="IPR007096">
    <property type="entry name" value="RNA-dir_Rpol_cat_phage"/>
</dbReference>
<gene>
    <name evidence="11" type="ORF">H3Bulk40516_000002</name>
</gene>
<dbReference type="GO" id="GO:0039694">
    <property type="term" value="P:viral RNA genome replication"/>
    <property type="evidence" value="ECO:0007669"/>
    <property type="project" value="InterPro"/>
</dbReference>
<feature type="binding site" evidence="9">
    <location>
        <position position="340"/>
    </location>
    <ligand>
        <name>Mg(2+)</name>
        <dbReference type="ChEBI" id="CHEBI:18420"/>
        <label>2</label>
    </ligand>
</feature>
<evidence type="ECO:0000313" key="11">
    <source>
        <dbReference type="EMBL" id="QDH88003.1"/>
    </source>
</evidence>
<evidence type="ECO:0000256" key="1">
    <source>
        <dbReference type="ARBA" id="ARBA00012494"/>
    </source>
</evidence>
<dbReference type="EC" id="2.7.7.48" evidence="1"/>
<keyword evidence="5" id="KW-0547">Nucleotide-binding</keyword>
<protein>
    <recommendedName>
        <fullName evidence="1">RNA-directed RNA polymerase</fullName>
        <ecNumber evidence="1">2.7.7.48</ecNumber>
    </recommendedName>
    <alternativeName>
        <fullName evidence="7">RNA replicase beta chain</fullName>
    </alternativeName>
</protein>
<evidence type="ECO:0000256" key="9">
    <source>
        <dbReference type="PIRSR" id="PIRSR605093-1"/>
    </source>
</evidence>
<keyword evidence="9" id="KW-0479">Metal-binding</keyword>
<keyword evidence="3" id="KW-0808">Transferase</keyword>
<dbReference type="InterPro" id="IPR005093">
    <property type="entry name" value="RNArep_beta"/>
</dbReference>
<evidence type="ECO:0000259" key="10">
    <source>
        <dbReference type="PROSITE" id="PS50522"/>
    </source>
</evidence>
<evidence type="ECO:0000256" key="4">
    <source>
        <dbReference type="ARBA" id="ARBA00022695"/>
    </source>
</evidence>
<keyword evidence="9" id="KW-0460">Magnesium</keyword>
<comment type="catalytic activity">
    <reaction evidence="8">
        <text>RNA(n) + a ribonucleoside 5'-triphosphate = RNA(n+1) + diphosphate</text>
        <dbReference type="Rhea" id="RHEA:21248"/>
        <dbReference type="Rhea" id="RHEA-COMP:14527"/>
        <dbReference type="Rhea" id="RHEA-COMP:17342"/>
        <dbReference type="ChEBI" id="CHEBI:33019"/>
        <dbReference type="ChEBI" id="CHEBI:61557"/>
        <dbReference type="ChEBI" id="CHEBI:140395"/>
        <dbReference type="EC" id="2.7.7.48"/>
    </reaction>
</comment>
<accession>A0A514D309</accession>
<keyword evidence="4" id="KW-0548">Nucleotidyltransferase</keyword>
<reference evidence="11" key="1">
    <citation type="submission" date="2019-05" db="EMBL/GenBank/DDBJ databases">
        <title>Metatranscriptomic reconstruction reveals RNA viruses with the potential to shape carbon cycling in soil.</title>
        <authorList>
            <person name="Starr E.P."/>
            <person name="Nuccio E."/>
            <person name="Pett-Ridge J."/>
            <person name="Banfield J.F."/>
            <person name="Firestone M.K."/>
        </authorList>
    </citation>
    <scope>NUCLEOTIDE SEQUENCE</scope>
    <source>
        <strain evidence="11">H3_Bulk_40_scaffold_516</strain>
    </source>
</reference>
<evidence type="ECO:0000256" key="7">
    <source>
        <dbReference type="ARBA" id="ARBA00030248"/>
    </source>
</evidence>
<evidence type="ECO:0000256" key="3">
    <source>
        <dbReference type="ARBA" id="ARBA00022679"/>
    </source>
</evidence>
<evidence type="ECO:0000256" key="2">
    <source>
        <dbReference type="ARBA" id="ARBA00022484"/>
    </source>
</evidence>
<dbReference type="InterPro" id="IPR043502">
    <property type="entry name" value="DNA/RNA_pol_sf"/>
</dbReference>
<evidence type="ECO:0000256" key="8">
    <source>
        <dbReference type="ARBA" id="ARBA00048744"/>
    </source>
</evidence>
<dbReference type="GO" id="GO:0000166">
    <property type="term" value="F:nucleotide binding"/>
    <property type="evidence" value="ECO:0007669"/>
    <property type="project" value="UniProtKB-KW"/>
</dbReference>
<evidence type="ECO:0000256" key="6">
    <source>
        <dbReference type="ARBA" id="ARBA00022953"/>
    </source>
</evidence>
<name>A0A514D309_9VIRU</name>
<sequence>MRSINRNRKSRMNRILKNSNAELSGSVQQMIRSLPDCLLGGSFVVDYLKSEYLSKFNDSIPGSADLRRTAAILKWKATEEHNKSFSELFQKTDPGFNILPRVRFVDFIKFAQKLVSDILGELTDDVVIGNFSGGASTSRTRLVSEKSGKFVGMADITESAMPYIDVIHRVAPLLKQYFTFYSLREVESAVLFTVPKNADIDRCACKEPDINMFLQKGVGKHIRRRLRRFGQNLNDQSINRSLARVGSLNGSLATIDLSSASDTINISVVKTLLPMEWFEYLNDIRSQTVDVDGEIVRTAMFSSMGNGFTFELESLIFFALMKTTSYFRGNRGNISVYGDDIIVPSMDYDTYLWVLSRFGFIPNEKKSFGTGPFRESCGGHFFSGEDVTPFYLRKPPTHLTDLIRVCNQLRRWLFAEPARQFEHPEAVSLWRDLSDHVPKMFWGGHNTDLDTQLVSKPLGSWRLVRLSRPKKTSELGRYLSWHCDNWNRAIENDGDINPTFPPMETSSLCRRRRGNSAFTYVELLYEE</sequence>
<feature type="domain" description="RdRp catalytic" evidence="10">
    <location>
        <begin position="241"/>
        <end position="371"/>
    </location>
</feature>
<dbReference type="PROSITE" id="PS50522">
    <property type="entry name" value="RDRP_PHAGE"/>
    <property type="match status" value="1"/>
</dbReference>
<evidence type="ECO:0000256" key="5">
    <source>
        <dbReference type="ARBA" id="ARBA00022741"/>
    </source>
</evidence>
<dbReference type="SUPFAM" id="SSF56672">
    <property type="entry name" value="DNA/RNA polymerases"/>
    <property type="match status" value="1"/>
</dbReference>
<feature type="binding site" evidence="9">
    <location>
        <position position="339"/>
    </location>
    <ligand>
        <name>Mg(2+)</name>
        <dbReference type="ChEBI" id="CHEBI:18420"/>
        <label>2</label>
    </ligand>
</feature>
<organism evidence="11">
    <name type="scientific">Leviviridae sp</name>
    <dbReference type="NCBI Taxonomy" id="2027243"/>
    <lineage>
        <taxon>Viruses</taxon>
        <taxon>Riboviria</taxon>
        <taxon>Orthornavirae</taxon>
        <taxon>Lenarviricota</taxon>
        <taxon>Leviviricetes</taxon>
        <taxon>Norzivirales</taxon>
        <taxon>Fiersviridae</taxon>
    </lineage>
</organism>
<dbReference type="GO" id="GO:0046872">
    <property type="term" value="F:metal ion binding"/>
    <property type="evidence" value="ECO:0007669"/>
    <property type="project" value="UniProtKB-KW"/>
</dbReference>
<dbReference type="Pfam" id="PF03431">
    <property type="entry name" value="RNA_replicase_B"/>
    <property type="match status" value="1"/>
</dbReference>
<keyword evidence="2 11" id="KW-0696">RNA-directed RNA polymerase</keyword>
<keyword evidence="6" id="KW-0693">Viral RNA replication</keyword>